<keyword evidence="9" id="KW-0413">Isomerase</keyword>
<comment type="function">
    <text evidence="8">Catalyzes the reaction which results in unsaturation at C-7 in the B ring of sterols.</text>
</comment>
<sequence length="233" mass="25779">MSKTSKSPKIMKDSTKISLVSLIVLLYAGLHGIYKIIDSGFFDRHYIFTPEKLHALALDSIDKHGNDTRALVANIITTLQADPKIAPYLSVKEEWMFNNAGGAMGAMYMVHASITEYLLIFGTAIGTEGHTGRHTADDYFHIIQGTQTAFVPGSYEPEVYPVGSVHHLRRGEVKQYKMDASCFALEYARGFIPGMILFGYADALTSTMDVPTMWTTTRVTGNQMIGNLMQGKL</sequence>
<comment type="pathway">
    <text evidence="7 8">Steroid metabolism; ergosterol biosynthesis.</text>
</comment>
<evidence type="ECO:0000256" key="2">
    <source>
        <dbReference type="ARBA" id="ARBA00007141"/>
    </source>
</evidence>
<dbReference type="Proteomes" id="UP001271007">
    <property type="component" value="Unassembled WGS sequence"/>
</dbReference>
<evidence type="ECO:0000256" key="8">
    <source>
        <dbReference type="RuleBase" id="RU368083"/>
    </source>
</evidence>
<dbReference type="PANTHER" id="PTHR10868">
    <property type="entry name" value="SIGMA 1-TYPE OPIOID RECEPTOR-RELATED"/>
    <property type="match status" value="1"/>
</dbReference>
<accession>A0AAJ0G634</accession>
<evidence type="ECO:0000256" key="7">
    <source>
        <dbReference type="ARBA" id="ARBA00029435"/>
    </source>
</evidence>
<gene>
    <name evidence="9" type="primary">ERG2</name>
    <name evidence="9" type="ORF">LTR09_009526</name>
</gene>
<keyword evidence="6" id="KW-0472">Membrane</keyword>
<dbReference type="GO" id="GO:0006696">
    <property type="term" value="P:ergosterol biosynthetic process"/>
    <property type="evidence" value="ECO:0007669"/>
    <property type="project" value="TreeGrafter"/>
</dbReference>
<reference evidence="9" key="1">
    <citation type="submission" date="2023-04" db="EMBL/GenBank/DDBJ databases">
        <title>Black Yeasts Isolated from many extreme environments.</title>
        <authorList>
            <person name="Coleine C."/>
            <person name="Stajich J.E."/>
            <person name="Selbmann L."/>
        </authorList>
    </citation>
    <scope>NUCLEOTIDE SEQUENCE</scope>
    <source>
        <strain evidence="9">CCFEE 5312</strain>
    </source>
</reference>
<keyword evidence="3" id="KW-0812">Transmembrane</keyword>
<evidence type="ECO:0000256" key="3">
    <source>
        <dbReference type="ARBA" id="ARBA00022692"/>
    </source>
</evidence>
<evidence type="ECO:0000313" key="10">
    <source>
        <dbReference type="Proteomes" id="UP001271007"/>
    </source>
</evidence>
<proteinExistence type="inferred from homology"/>
<organism evidence="9 10">
    <name type="scientific">Extremus antarcticus</name>
    <dbReference type="NCBI Taxonomy" id="702011"/>
    <lineage>
        <taxon>Eukaryota</taxon>
        <taxon>Fungi</taxon>
        <taxon>Dikarya</taxon>
        <taxon>Ascomycota</taxon>
        <taxon>Pezizomycotina</taxon>
        <taxon>Dothideomycetes</taxon>
        <taxon>Dothideomycetidae</taxon>
        <taxon>Mycosphaerellales</taxon>
        <taxon>Extremaceae</taxon>
        <taxon>Extremus</taxon>
    </lineage>
</organism>
<keyword evidence="10" id="KW-1185">Reference proteome</keyword>
<dbReference type="GO" id="GO:0005789">
    <property type="term" value="C:endoplasmic reticulum membrane"/>
    <property type="evidence" value="ECO:0007669"/>
    <property type="project" value="UniProtKB-SubCell"/>
</dbReference>
<keyword evidence="5" id="KW-1133">Transmembrane helix</keyword>
<comment type="similarity">
    <text evidence="2 8">Belongs to the ERG2 family.</text>
</comment>
<evidence type="ECO:0000256" key="1">
    <source>
        <dbReference type="ARBA" id="ARBA00004586"/>
    </source>
</evidence>
<evidence type="ECO:0000256" key="5">
    <source>
        <dbReference type="ARBA" id="ARBA00022989"/>
    </source>
</evidence>
<evidence type="ECO:0000256" key="6">
    <source>
        <dbReference type="ARBA" id="ARBA00023136"/>
    </source>
</evidence>
<dbReference type="AlphaFoldDB" id="A0AAJ0G634"/>
<keyword evidence="4" id="KW-0256">Endoplasmic reticulum</keyword>
<protein>
    <recommendedName>
        <fullName evidence="8">C-8 sterol isomerase</fullName>
        <ecNumber evidence="8">5.-.-.-</ecNumber>
    </recommendedName>
    <alternativeName>
        <fullName evidence="8">Delta-8--delta-7 sterol isomerase</fullName>
    </alternativeName>
</protein>
<comment type="subcellular location">
    <subcellularLocation>
        <location evidence="1">Endoplasmic reticulum membrane</location>
    </subcellularLocation>
</comment>
<dbReference type="EC" id="5.-.-.-" evidence="8"/>
<dbReference type="EMBL" id="JAWDJX010000042">
    <property type="protein sequence ID" value="KAK3049107.1"/>
    <property type="molecule type" value="Genomic_DNA"/>
</dbReference>
<evidence type="ECO:0000256" key="4">
    <source>
        <dbReference type="ARBA" id="ARBA00022824"/>
    </source>
</evidence>
<dbReference type="Pfam" id="PF04622">
    <property type="entry name" value="ERG2_Sigma1R"/>
    <property type="match status" value="1"/>
</dbReference>
<comment type="caution">
    <text evidence="9">The sequence shown here is derived from an EMBL/GenBank/DDBJ whole genome shotgun (WGS) entry which is preliminary data.</text>
</comment>
<dbReference type="PANTHER" id="PTHR10868:SF1">
    <property type="entry name" value="SIGMA NON-OPIOID INTRACELLULAR RECEPTOR 1"/>
    <property type="match status" value="1"/>
</dbReference>
<evidence type="ECO:0000313" key="9">
    <source>
        <dbReference type="EMBL" id="KAK3049107.1"/>
    </source>
</evidence>
<dbReference type="GO" id="GO:0016853">
    <property type="term" value="F:isomerase activity"/>
    <property type="evidence" value="ECO:0007669"/>
    <property type="project" value="UniProtKB-KW"/>
</dbReference>
<dbReference type="InterPro" id="IPR006716">
    <property type="entry name" value="ERG2_sigma1_rcpt-like"/>
</dbReference>
<name>A0AAJ0G634_9PEZI</name>